<keyword evidence="3" id="KW-0812">Transmembrane</keyword>
<dbReference type="EMBL" id="VJWA01000002">
    <property type="protein sequence ID" value="TRW15080.1"/>
    <property type="molecule type" value="Genomic_DNA"/>
</dbReference>
<evidence type="ECO:0000313" key="7">
    <source>
        <dbReference type="EMBL" id="TRW15080.1"/>
    </source>
</evidence>
<comment type="subcellular location">
    <subcellularLocation>
        <location evidence="1">Membrane</location>
        <topology evidence="1">Single-pass membrane protein</topology>
    </subcellularLocation>
</comment>
<comment type="similarity">
    <text evidence="2">Belongs to the LemA family.</text>
</comment>
<evidence type="ECO:0000256" key="2">
    <source>
        <dbReference type="ARBA" id="ARBA00008854"/>
    </source>
</evidence>
<comment type="caution">
    <text evidence="7">The sequence shown here is derived from an EMBL/GenBank/DDBJ whole genome shotgun (WGS) entry which is preliminary data.</text>
</comment>
<accession>A0A552UA36</accession>
<dbReference type="RefSeq" id="WP_144335249.1">
    <property type="nucleotide sequence ID" value="NZ_VJWA01000002.1"/>
</dbReference>
<reference evidence="7 8" key="1">
    <citation type="submission" date="2019-07" db="EMBL/GenBank/DDBJ databases">
        <title>Novel species isolated from glacier.</title>
        <authorList>
            <person name="Liu Q."/>
            <person name="Xin Y.-H."/>
        </authorList>
    </citation>
    <scope>NUCLEOTIDE SEQUENCE [LARGE SCALE GENOMIC DNA]</scope>
    <source>
        <strain evidence="7 8">LB1R16</strain>
    </source>
</reference>
<keyword evidence="6" id="KW-0732">Signal</keyword>
<dbReference type="OrthoDB" id="9804152at2"/>
<dbReference type="Pfam" id="PF04011">
    <property type="entry name" value="LemA"/>
    <property type="match status" value="1"/>
</dbReference>
<name>A0A552UA36_9SPHN</name>
<dbReference type="PANTHER" id="PTHR34478">
    <property type="entry name" value="PROTEIN LEMA"/>
    <property type="match status" value="1"/>
</dbReference>
<dbReference type="AlphaFoldDB" id="A0A552UA36"/>
<keyword evidence="5" id="KW-0472">Membrane</keyword>
<dbReference type="SUPFAM" id="SSF140478">
    <property type="entry name" value="LemA-like"/>
    <property type="match status" value="1"/>
</dbReference>
<evidence type="ECO:0000313" key="8">
    <source>
        <dbReference type="Proteomes" id="UP000317894"/>
    </source>
</evidence>
<evidence type="ECO:0000256" key="4">
    <source>
        <dbReference type="ARBA" id="ARBA00022989"/>
    </source>
</evidence>
<evidence type="ECO:0000256" key="3">
    <source>
        <dbReference type="ARBA" id="ARBA00022692"/>
    </source>
</evidence>
<dbReference type="Gene3D" id="1.20.1440.20">
    <property type="entry name" value="LemA-like domain"/>
    <property type="match status" value="1"/>
</dbReference>
<proteinExistence type="inferred from homology"/>
<evidence type="ECO:0000256" key="1">
    <source>
        <dbReference type="ARBA" id="ARBA00004167"/>
    </source>
</evidence>
<dbReference type="InterPro" id="IPR007156">
    <property type="entry name" value="MamQ_LemA"/>
</dbReference>
<feature type="chain" id="PRO_5021990371" evidence="6">
    <location>
        <begin position="22"/>
        <end position="196"/>
    </location>
</feature>
<gene>
    <name evidence="7" type="ORF">FMM06_15645</name>
</gene>
<evidence type="ECO:0000256" key="5">
    <source>
        <dbReference type="ARBA" id="ARBA00023136"/>
    </source>
</evidence>
<feature type="signal peptide" evidence="6">
    <location>
        <begin position="1"/>
        <end position="21"/>
    </location>
</feature>
<dbReference type="PROSITE" id="PS51257">
    <property type="entry name" value="PROKAR_LIPOPROTEIN"/>
    <property type="match status" value="1"/>
</dbReference>
<keyword evidence="4" id="KW-1133">Transmembrane helix</keyword>
<evidence type="ECO:0000256" key="6">
    <source>
        <dbReference type="SAM" id="SignalP"/>
    </source>
</evidence>
<organism evidence="7 8">
    <name type="scientific">Glacieibacterium frigidum</name>
    <dbReference type="NCBI Taxonomy" id="2593303"/>
    <lineage>
        <taxon>Bacteria</taxon>
        <taxon>Pseudomonadati</taxon>
        <taxon>Pseudomonadota</taxon>
        <taxon>Alphaproteobacteria</taxon>
        <taxon>Sphingomonadales</taxon>
        <taxon>Sphingosinicellaceae</taxon>
        <taxon>Glacieibacterium</taxon>
    </lineage>
</organism>
<dbReference type="InterPro" id="IPR023353">
    <property type="entry name" value="LemA-like_dom_sf"/>
</dbReference>
<keyword evidence="8" id="KW-1185">Reference proteome</keyword>
<dbReference type="Proteomes" id="UP000317894">
    <property type="component" value="Unassembled WGS sequence"/>
</dbReference>
<dbReference type="GO" id="GO:0016020">
    <property type="term" value="C:membrane"/>
    <property type="evidence" value="ECO:0007669"/>
    <property type="project" value="UniProtKB-SubCell"/>
</dbReference>
<sequence length="196" mass="21261">MVRSFVRVALPLALLTTVAGCGVNTIPTKEENAKTAWANVESSYQRRADLIPNLVATVKGYAKFEQDTLVQVTNARAKATSITVDPTKLSDPAAVGQFEQAQGALSQSLGRLLVSVEKYPDLKANEQFTQLSAEIAGTENRINIARRDYNEAVRDYNTEIRTFPSVIGAKVIYGAKPLQPFKATSEGAKNAPVVTF</sequence>
<protein>
    <submittedName>
        <fullName evidence="7">LemA family protein</fullName>
    </submittedName>
</protein>
<dbReference type="PANTHER" id="PTHR34478:SF2">
    <property type="entry name" value="MEMBRANE PROTEIN"/>
    <property type="match status" value="1"/>
</dbReference>